<organism evidence="1">
    <name type="scientific">uncultured Paludibacter sp</name>
    <dbReference type="NCBI Taxonomy" id="497635"/>
    <lineage>
        <taxon>Bacteria</taxon>
        <taxon>Pseudomonadati</taxon>
        <taxon>Bacteroidota</taxon>
        <taxon>Bacteroidia</taxon>
        <taxon>Bacteroidales</taxon>
        <taxon>Paludibacteraceae</taxon>
        <taxon>Paludibacter</taxon>
        <taxon>environmental samples</taxon>
    </lineage>
</organism>
<dbReference type="EMBL" id="UPXZ01000018">
    <property type="protein sequence ID" value="VBB44335.1"/>
    <property type="molecule type" value="Genomic_DNA"/>
</dbReference>
<reference evidence="1" key="1">
    <citation type="submission" date="2018-07" db="EMBL/GenBank/DDBJ databases">
        <authorList>
            <consortium name="Genoscope - CEA"/>
            <person name="William W."/>
        </authorList>
    </citation>
    <scope>NUCLEOTIDE SEQUENCE</scope>
    <source>
        <strain evidence="1">IK1</strain>
    </source>
</reference>
<protein>
    <submittedName>
        <fullName evidence="1">Uncharacterized protein</fullName>
    </submittedName>
</protein>
<evidence type="ECO:0000313" key="1">
    <source>
        <dbReference type="EMBL" id="VBB44335.1"/>
    </source>
</evidence>
<accession>A0A653A8P6</accession>
<dbReference type="AlphaFoldDB" id="A0A653A8P6"/>
<proteinExistence type="predicted"/>
<gene>
    <name evidence="1" type="ORF">TRIP_D250064</name>
</gene>
<sequence length="238" mass="26865">MDETDLGNRGLYHATDRFTSIDRFCEKYPWQSPYVFAANNPILNVDIRGDSAWSVKRDWNESDVKNFATYSEQKLKEYEGQDIDCADLSLSVLIDYASENGLALQISNANGDTFDSNSDNYNSVSEYKNGYKNDDGNRVDGVLPNVQARDISTNTFTINKTDVQPGDMIILTAPANHIVNYSQVAPKKKITYGNLSNGKPSAVETHNDWTHITQDSRGVIYKYLPNAKTAHRWKILDF</sequence>
<name>A0A653A8P6_9BACT</name>